<accession>A0ABY7F1U6</accession>
<dbReference type="SUPFAM" id="SSF56059">
    <property type="entry name" value="Glutathione synthetase ATP-binding domain-like"/>
    <property type="match status" value="1"/>
</dbReference>
<feature type="compositionally biased region" description="Basic and acidic residues" evidence="2">
    <location>
        <begin position="358"/>
        <end position="372"/>
    </location>
</feature>
<reference evidence="4" key="1">
    <citation type="submission" date="2022-11" db="EMBL/GenBank/DDBJ databases">
        <title>Centuries of genome instability and evolution in soft-shell clam transmissible cancer (bioRxiv).</title>
        <authorList>
            <person name="Hart S.F.M."/>
            <person name="Yonemitsu M.A."/>
            <person name="Giersch R.M."/>
            <person name="Beal B.F."/>
            <person name="Arriagada G."/>
            <person name="Davis B.W."/>
            <person name="Ostrander E.A."/>
            <person name="Goff S.P."/>
            <person name="Metzger M.J."/>
        </authorList>
    </citation>
    <scope>NUCLEOTIDE SEQUENCE</scope>
    <source>
        <strain evidence="4">MELC-2E11</strain>
        <tissue evidence="4">Siphon/mantle</tissue>
    </source>
</reference>
<dbReference type="PANTHER" id="PTHR46810:SF1">
    <property type="entry name" value="INACTIVE POLYGLYCYLASE TTLL10"/>
    <property type="match status" value="1"/>
</dbReference>
<evidence type="ECO:0000259" key="3">
    <source>
        <dbReference type="PROSITE" id="PS50975"/>
    </source>
</evidence>
<sequence length="481" mass="55038">MTYQVTKVEAPLVNIGWKRTTDKYDERFRLKWVECKSKINYGGFKEESYKLDEKSDRELFLEVYKDNEIWICKPVGMNQGKGIFLIRSREAITQLLEERDQKKQQPQKPGRPLMNRIVQRYILNPLLLDGRKFDVRAYMLVASTTPFLILYHKGYFVQKKDPNYKQLKEDTAWTMDKFNDYKQMQKIMIHCFNSVKHKLQSRVGFFDLFGLDFMIDTDMRVFLLEINVNPSLSRAFNRDVSIECFEKSRKNQTLMPLQSLKNFTILYCGTRPNTIVPRQSRSVSPVKDINPNTAEKPRLSMAGSRSIPRASTQSTPLSNQRRSSDRTDANQSSSISAKSGTNSASVKTGAVSKTRQKSIVDADSIKSKEADNKASGNKSDVGEKDADKNHPEKVASDNKDDDTSSVKSSTKVRTSTVVIDTLSKTTDSLNQATTALSRLSPVCIRIYYILCDILSFICQKRYGWGIDNALLIQNYVDVQIY</sequence>
<protein>
    <submittedName>
        <fullName evidence="4">TTL10-like protein</fullName>
    </submittedName>
</protein>
<dbReference type="PROSITE" id="PS51221">
    <property type="entry name" value="TTL"/>
    <property type="match status" value="1"/>
</dbReference>
<proteinExistence type="predicted"/>
<evidence type="ECO:0000313" key="4">
    <source>
        <dbReference type="EMBL" id="WAR14826.1"/>
    </source>
</evidence>
<dbReference type="PROSITE" id="PS50975">
    <property type="entry name" value="ATP_GRASP"/>
    <property type="match status" value="1"/>
</dbReference>
<gene>
    <name evidence="4" type="ORF">MAR_004931</name>
</gene>
<name>A0ABY7F1U6_MYAAR</name>
<feature type="compositionally biased region" description="Polar residues" evidence="2">
    <location>
        <begin position="329"/>
        <end position="346"/>
    </location>
</feature>
<keyword evidence="1" id="KW-0547">Nucleotide-binding</keyword>
<feature type="region of interest" description="Disordered" evidence="2">
    <location>
        <begin position="277"/>
        <end position="410"/>
    </location>
</feature>
<dbReference type="InterPro" id="IPR004344">
    <property type="entry name" value="TTL/TTLL_fam"/>
</dbReference>
<dbReference type="InterPro" id="IPR027752">
    <property type="entry name" value="TTLL10"/>
</dbReference>
<dbReference type="InterPro" id="IPR011761">
    <property type="entry name" value="ATP-grasp"/>
</dbReference>
<feature type="compositionally biased region" description="Basic and acidic residues" evidence="2">
    <location>
        <begin position="380"/>
        <end position="404"/>
    </location>
</feature>
<feature type="compositionally biased region" description="Polar residues" evidence="2">
    <location>
        <begin position="309"/>
        <end position="321"/>
    </location>
</feature>
<dbReference type="Gene3D" id="3.30.470.20">
    <property type="entry name" value="ATP-grasp fold, B domain"/>
    <property type="match status" value="1"/>
</dbReference>
<keyword evidence="1" id="KW-0067">ATP-binding</keyword>
<evidence type="ECO:0000256" key="2">
    <source>
        <dbReference type="SAM" id="MobiDB-lite"/>
    </source>
</evidence>
<dbReference type="PANTHER" id="PTHR46810">
    <property type="entry name" value="INACTIVE POLYGLYCYLASE TTLL10"/>
    <property type="match status" value="1"/>
</dbReference>
<evidence type="ECO:0000256" key="1">
    <source>
        <dbReference type="PROSITE-ProRule" id="PRU00409"/>
    </source>
</evidence>
<dbReference type="Proteomes" id="UP001164746">
    <property type="component" value="Chromosome 9"/>
</dbReference>
<organism evidence="4 5">
    <name type="scientific">Mya arenaria</name>
    <name type="common">Soft-shell clam</name>
    <dbReference type="NCBI Taxonomy" id="6604"/>
    <lineage>
        <taxon>Eukaryota</taxon>
        <taxon>Metazoa</taxon>
        <taxon>Spiralia</taxon>
        <taxon>Lophotrochozoa</taxon>
        <taxon>Mollusca</taxon>
        <taxon>Bivalvia</taxon>
        <taxon>Autobranchia</taxon>
        <taxon>Heteroconchia</taxon>
        <taxon>Euheterodonta</taxon>
        <taxon>Imparidentia</taxon>
        <taxon>Neoheterodontei</taxon>
        <taxon>Myida</taxon>
        <taxon>Myoidea</taxon>
        <taxon>Myidae</taxon>
        <taxon>Mya</taxon>
    </lineage>
</organism>
<keyword evidence="5" id="KW-1185">Reference proteome</keyword>
<feature type="domain" description="ATP-grasp" evidence="3">
    <location>
        <begin position="36"/>
        <end position="253"/>
    </location>
</feature>
<dbReference type="EMBL" id="CP111020">
    <property type="protein sequence ID" value="WAR14826.1"/>
    <property type="molecule type" value="Genomic_DNA"/>
</dbReference>
<evidence type="ECO:0000313" key="5">
    <source>
        <dbReference type="Proteomes" id="UP001164746"/>
    </source>
</evidence>
<dbReference type="Pfam" id="PF03133">
    <property type="entry name" value="TTL"/>
    <property type="match status" value="2"/>
</dbReference>